<evidence type="ECO:0000256" key="2">
    <source>
        <dbReference type="ARBA" id="ARBA00022670"/>
    </source>
</evidence>
<evidence type="ECO:0000259" key="7">
    <source>
        <dbReference type="Pfam" id="PF19290"/>
    </source>
</evidence>
<dbReference type="SUPFAM" id="SSF111283">
    <property type="entry name" value="Putative modulator of DNA gyrase, PmbA/TldD"/>
    <property type="match status" value="1"/>
</dbReference>
<comment type="similarity">
    <text evidence="1">Belongs to the peptidase U62 family.</text>
</comment>
<dbReference type="InterPro" id="IPR025502">
    <property type="entry name" value="TldD"/>
</dbReference>
<proteinExistence type="inferred from homology"/>
<dbReference type="GO" id="GO:0008237">
    <property type="term" value="F:metallopeptidase activity"/>
    <property type="evidence" value="ECO:0007669"/>
    <property type="project" value="UniProtKB-KW"/>
</dbReference>
<dbReference type="InterPro" id="IPR045570">
    <property type="entry name" value="Metalloprtase-TldD/E_cen_dom"/>
</dbReference>
<feature type="domain" description="Metalloprotease TldD/E C-terminal" evidence="6">
    <location>
        <begin position="265"/>
        <end position="498"/>
    </location>
</feature>
<evidence type="ECO:0000256" key="4">
    <source>
        <dbReference type="ARBA" id="ARBA00023049"/>
    </source>
</evidence>
<dbReference type="PANTHER" id="PTHR30624">
    <property type="entry name" value="UNCHARACTERIZED PROTEIN TLDD AND PMBA"/>
    <property type="match status" value="1"/>
</dbReference>
<dbReference type="Pfam" id="PF19290">
    <property type="entry name" value="PmbA_TldD_2nd"/>
    <property type="match status" value="1"/>
</dbReference>
<dbReference type="EMBL" id="UINC01002096">
    <property type="protein sequence ID" value="SUZ92865.1"/>
    <property type="molecule type" value="Genomic_DNA"/>
</dbReference>
<evidence type="ECO:0008006" key="9">
    <source>
        <dbReference type="Google" id="ProtNLM"/>
    </source>
</evidence>
<name>A0A381RLX9_9ZZZZ</name>
<dbReference type="InterPro" id="IPR035068">
    <property type="entry name" value="TldD/PmbA_N"/>
</dbReference>
<dbReference type="InterPro" id="IPR036059">
    <property type="entry name" value="TldD/PmbA_sf"/>
</dbReference>
<dbReference type="GO" id="GO:0006508">
    <property type="term" value="P:proteolysis"/>
    <property type="evidence" value="ECO:0007669"/>
    <property type="project" value="UniProtKB-KW"/>
</dbReference>
<feature type="domain" description="Metalloprotease TldD/E N-terminal" evidence="5">
    <location>
        <begin position="57"/>
        <end position="121"/>
    </location>
</feature>
<gene>
    <name evidence="8" type="ORF">METZ01_LOCUS45719</name>
</gene>
<keyword evidence="3" id="KW-0378">Hydrolase</keyword>
<evidence type="ECO:0000259" key="5">
    <source>
        <dbReference type="Pfam" id="PF01523"/>
    </source>
</evidence>
<keyword evidence="4" id="KW-0482">Metalloprotease</keyword>
<evidence type="ECO:0000256" key="3">
    <source>
        <dbReference type="ARBA" id="ARBA00022801"/>
    </source>
</evidence>
<dbReference type="PIRSF" id="PIRSF004919">
    <property type="entry name" value="TldD"/>
    <property type="match status" value="1"/>
</dbReference>
<feature type="domain" description="Metalloprotease TldD/E central" evidence="7">
    <location>
        <begin position="150"/>
        <end position="257"/>
    </location>
</feature>
<evidence type="ECO:0000259" key="6">
    <source>
        <dbReference type="Pfam" id="PF19289"/>
    </source>
</evidence>
<dbReference type="InterPro" id="IPR051463">
    <property type="entry name" value="Peptidase_U62_metallo"/>
</dbReference>
<organism evidence="8">
    <name type="scientific">marine metagenome</name>
    <dbReference type="NCBI Taxonomy" id="408172"/>
    <lineage>
        <taxon>unclassified sequences</taxon>
        <taxon>metagenomes</taxon>
        <taxon>ecological metagenomes</taxon>
    </lineage>
</organism>
<dbReference type="Gene3D" id="3.30.2290.10">
    <property type="entry name" value="PmbA/TldD superfamily"/>
    <property type="match status" value="1"/>
</dbReference>
<accession>A0A381RLX9</accession>
<dbReference type="PANTHER" id="PTHR30624:SF4">
    <property type="entry name" value="METALLOPROTEASE TLDD"/>
    <property type="match status" value="1"/>
</dbReference>
<reference evidence="8" key="1">
    <citation type="submission" date="2018-05" db="EMBL/GenBank/DDBJ databases">
        <authorList>
            <person name="Lanie J.A."/>
            <person name="Ng W.-L."/>
            <person name="Kazmierczak K.M."/>
            <person name="Andrzejewski T.M."/>
            <person name="Davidsen T.M."/>
            <person name="Wayne K.J."/>
            <person name="Tettelin H."/>
            <person name="Glass J.I."/>
            <person name="Rusch D."/>
            <person name="Podicherti R."/>
            <person name="Tsui H.-C.T."/>
            <person name="Winkler M.E."/>
        </authorList>
    </citation>
    <scope>NUCLEOTIDE SEQUENCE</scope>
</reference>
<dbReference type="InterPro" id="IPR002510">
    <property type="entry name" value="Metalloprtase-TldD/E_N"/>
</dbReference>
<dbReference type="Pfam" id="PF19289">
    <property type="entry name" value="PmbA_TldD_3rd"/>
    <property type="match status" value="1"/>
</dbReference>
<evidence type="ECO:0000256" key="1">
    <source>
        <dbReference type="ARBA" id="ARBA00005836"/>
    </source>
</evidence>
<dbReference type="AlphaFoldDB" id="A0A381RLX9"/>
<dbReference type="Pfam" id="PF01523">
    <property type="entry name" value="PmbA_TldD_1st"/>
    <property type="match status" value="1"/>
</dbReference>
<sequence length="499" mass="54026">MKAAELSLETRNIAHHLTKTLSGDEAVKQLFEGQMGIDQMSVRRLLNAALHRGGDFADIHLEYSTRNSVVMEDGIIKNSAVAVVSGVGIRVVQDDQTGYAYSEDFALKPMLHAARTAAAIASGGEVSLDESFRFNELVPRDYYPVLETVTDLELVQKIEMVKRTEAVSRAYDERINRVTVAMMDALNLTQVVTSEGTILRDTRPMFRMNVHCVSQEGDNIQNGSSGIGGRVGLDFLKQADHAAILGEQAASEAILLLGAKQAPSGLMPVILGPAQSGILLHEAVGHPLEADFNRKGTSAYSERIGEKVASDLCTIYDSGTIPNERGAINFDDEGVPSAENLLIENGILRNYMHDRISARHFRTNPTGNGRRESYAHYPLPRMTSTYLAKGESDPEEIVGSIKKGVYCQEFSGGQVDISNGDFVFVPTVAWLVEDGKKTVPIKNFTLIGNGPDAMSKVSMVGSDFAMSEGIWTCGKEGQNIPVGVGLPTVLISEMTVGGM</sequence>
<protein>
    <recommendedName>
        <fullName evidence="9">Metalloprotease TldD</fullName>
    </recommendedName>
</protein>
<dbReference type="GO" id="GO:0005829">
    <property type="term" value="C:cytosol"/>
    <property type="evidence" value="ECO:0007669"/>
    <property type="project" value="TreeGrafter"/>
</dbReference>
<keyword evidence="2" id="KW-0645">Protease</keyword>
<evidence type="ECO:0000313" key="8">
    <source>
        <dbReference type="EMBL" id="SUZ92865.1"/>
    </source>
</evidence>
<dbReference type="InterPro" id="IPR045569">
    <property type="entry name" value="Metalloprtase-TldD/E_C"/>
</dbReference>